<evidence type="ECO:0000313" key="6">
    <source>
        <dbReference type="EMBL" id="MTD02357.1"/>
    </source>
</evidence>
<dbReference type="GO" id="GO:0005886">
    <property type="term" value="C:plasma membrane"/>
    <property type="evidence" value="ECO:0007669"/>
    <property type="project" value="UniProtKB-SubCell"/>
</dbReference>
<dbReference type="Proteomes" id="UP000483839">
    <property type="component" value="Unassembled WGS sequence"/>
</dbReference>
<dbReference type="PANTHER" id="PTHR30250:SF21">
    <property type="entry name" value="LIPID II FLIPPASE MURJ"/>
    <property type="match status" value="1"/>
</dbReference>
<dbReference type="EMBL" id="WLXI01000057">
    <property type="protein sequence ID" value="MTD02357.1"/>
    <property type="molecule type" value="Genomic_DNA"/>
</dbReference>
<keyword evidence="4" id="KW-1133">Transmembrane helix</keyword>
<organism evidence="6 7">
    <name type="scientific">Streptococcus uberis</name>
    <dbReference type="NCBI Taxonomy" id="1349"/>
    <lineage>
        <taxon>Bacteria</taxon>
        <taxon>Bacillati</taxon>
        <taxon>Bacillota</taxon>
        <taxon>Bacilli</taxon>
        <taxon>Lactobacillales</taxon>
        <taxon>Streptococcaceae</taxon>
        <taxon>Streptococcus</taxon>
    </lineage>
</organism>
<dbReference type="AlphaFoldDB" id="A0A6L6GAY7"/>
<evidence type="ECO:0000256" key="4">
    <source>
        <dbReference type="ARBA" id="ARBA00022989"/>
    </source>
</evidence>
<gene>
    <name evidence="6" type="ORF">GKS16_08755</name>
</gene>
<comment type="caution">
    <text evidence="6">The sequence shown here is derived from an EMBL/GenBank/DDBJ whole genome shotgun (WGS) entry which is preliminary data.</text>
</comment>
<dbReference type="OMA" id="TFHPMIA"/>
<reference evidence="6 7" key="1">
    <citation type="submission" date="2019-11" db="EMBL/GenBank/DDBJ databases">
        <title>Streptococcus uberis isolated from clinical mastitis cases on a southeastern Queensland dairy.</title>
        <authorList>
            <person name="Workentine M.L."/>
            <person name="Price R."/>
            <person name="Olchowy T."/>
        </authorList>
    </citation>
    <scope>NUCLEOTIDE SEQUENCE [LARGE SCALE GENOMIC DNA]</scope>
    <source>
        <strain evidence="6 7">OLC4459-A17</strain>
    </source>
</reference>
<dbReference type="GeneID" id="93825728"/>
<name>A0A6L6GAY7_STRUB</name>
<comment type="subcellular location">
    <subcellularLocation>
        <location evidence="1">Cell membrane</location>
        <topology evidence="1">Multi-pass membrane protein</topology>
    </subcellularLocation>
</comment>
<protein>
    <submittedName>
        <fullName evidence="6">Oligosaccharide flippase family protein</fullName>
    </submittedName>
</protein>
<evidence type="ECO:0000256" key="2">
    <source>
        <dbReference type="ARBA" id="ARBA00022475"/>
    </source>
</evidence>
<dbReference type="Pfam" id="PF01943">
    <property type="entry name" value="Polysacc_synt"/>
    <property type="match status" value="1"/>
</dbReference>
<evidence type="ECO:0000256" key="1">
    <source>
        <dbReference type="ARBA" id="ARBA00004651"/>
    </source>
</evidence>
<evidence type="ECO:0000256" key="5">
    <source>
        <dbReference type="ARBA" id="ARBA00023136"/>
    </source>
</evidence>
<evidence type="ECO:0000313" key="7">
    <source>
        <dbReference type="Proteomes" id="UP000483839"/>
    </source>
</evidence>
<dbReference type="PANTHER" id="PTHR30250">
    <property type="entry name" value="PST FAMILY PREDICTED COLANIC ACID TRANSPORTER"/>
    <property type="match status" value="1"/>
</dbReference>
<dbReference type="CDD" id="cd13124">
    <property type="entry name" value="MATE_SpoVB_like"/>
    <property type="match status" value="1"/>
</dbReference>
<evidence type="ECO:0000256" key="3">
    <source>
        <dbReference type="ARBA" id="ARBA00022692"/>
    </source>
</evidence>
<proteinExistence type="predicted"/>
<keyword evidence="3" id="KW-0812">Transmembrane</keyword>
<dbReference type="RefSeq" id="WP_012657961.1">
    <property type="nucleotide sequence ID" value="NZ_BAABQC010000002.1"/>
</dbReference>
<accession>A0A6L6GAY7</accession>
<dbReference type="InterPro" id="IPR002797">
    <property type="entry name" value="Polysacc_synth"/>
</dbReference>
<keyword evidence="5" id="KW-0472">Membrane</keyword>
<keyword evidence="2" id="KW-1003">Cell membrane</keyword>
<dbReference type="InterPro" id="IPR050833">
    <property type="entry name" value="Poly_Biosynth_Transport"/>
</dbReference>
<dbReference type="InterPro" id="IPR024923">
    <property type="entry name" value="PG_synth_SpoVB"/>
</dbReference>
<sequence length="545" mass="61108">MSKNRNDLTQEELMLQGTVWSTVSNFTSRLLGVIYVIPWFMWMGEHATQANALFNMGYNVYAYFLLISTTGLNVAIAKQVAKYNSMEQEEHSYQLIRGTLKLMVVLGLIFSAIMYITAPVFAKLSGSDQQLIPIMHSLSLAVLVFPTMSVIRGIFQGYNNLKPSALSQIAEQIIRVIWMLSTTFAIMKLGSGDYLKAVTQSTFAAFIGMIASMAVLIYYLKQQGLLKVIFSKPQLETPIDTKGLLIETLKESIPFIVIGSAIQLFQLIDQWTFTNTMLLFTQYTRAQLLILFGYFNANPAKITMILIAVAASIGGVGIALLTENYVKKDMKASAKLIINNIVMLLMFILPALTGAIILARPLYSVFYGFSEAQAISLFRAVLLQTLLLAFYSLLAPMLQALFENRRALTYFAYGILIKLVFQVPCIYLFHAYGPLLATTLGLLVPIYLMFRRLHQVTKFNRKLLFKQSLLILILTGIMGLFVAIANWLLGFAFVPTGRLSSLLYLLIVGTFGMLIYGYLTLVTRQLDKLIGEKAETLRKKLRINV</sequence>